<evidence type="ECO:0000313" key="1">
    <source>
        <dbReference type="Ensembl" id="ENSMMMP00000023872.1"/>
    </source>
</evidence>
<reference evidence="1" key="2">
    <citation type="submission" date="2025-09" db="UniProtKB">
        <authorList>
            <consortium name="Ensembl"/>
        </authorList>
    </citation>
    <scope>IDENTIFICATION</scope>
</reference>
<keyword evidence="2" id="KW-1185">Reference proteome</keyword>
<protein>
    <submittedName>
        <fullName evidence="1">Uncharacterized protein</fullName>
    </submittedName>
</protein>
<dbReference type="Proteomes" id="UP000694407">
    <property type="component" value="Unplaced"/>
</dbReference>
<evidence type="ECO:0000313" key="2">
    <source>
        <dbReference type="Proteomes" id="UP000694407"/>
    </source>
</evidence>
<reference evidence="1" key="1">
    <citation type="submission" date="2025-08" db="UniProtKB">
        <authorList>
            <consortium name="Ensembl"/>
        </authorList>
    </citation>
    <scope>IDENTIFICATION</scope>
</reference>
<name>A0A8C6A4N7_MARMA</name>
<accession>A0A8C6A4N7</accession>
<dbReference type="AlphaFoldDB" id="A0A8C6A4N7"/>
<dbReference type="GeneTree" id="ENSGT01010000222692"/>
<dbReference type="PANTHER" id="PTHR46785:SF1">
    <property type="entry name" value="VON WILLEBRAND FACTOR A DOMAIN-CONTAINING PROTEIN 3B"/>
    <property type="match status" value="1"/>
</dbReference>
<dbReference type="PANTHER" id="PTHR46785">
    <property type="entry name" value="VON WILLEBRAND FACTOR A DOMAIN-CONTAINING PROTEIN 3B"/>
    <property type="match status" value="1"/>
</dbReference>
<sequence>MEESDSSKQQLHRQEGLSNTKTQLVEQSLISSEKWLQLHGLKSNKLTLNQILSQIGFPHCEDYVTSLRRPVASRYAVGLFPKFYRAEDGRVYNVSQSCLCGWVW</sequence>
<proteinExistence type="predicted"/>
<dbReference type="Ensembl" id="ENSMMMT00000027024.1">
    <property type="protein sequence ID" value="ENSMMMP00000023872.1"/>
    <property type="gene ID" value="ENSMMMG00000020908.1"/>
</dbReference>
<organism evidence="1 2">
    <name type="scientific">Marmota marmota marmota</name>
    <name type="common">Alpine marmot</name>
    <dbReference type="NCBI Taxonomy" id="9994"/>
    <lineage>
        <taxon>Eukaryota</taxon>
        <taxon>Metazoa</taxon>
        <taxon>Chordata</taxon>
        <taxon>Craniata</taxon>
        <taxon>Vertebrata</taxon>
        <taxon>Euteleostomi</taxon>
        <taxon>Mammalia</taxon>
        <taxon>Eutheria</taxon>
        <taxon>Euarchontoglires</taxon>
        <taxon>Glires</taxon>
        <taxon>Rodentia</taxon>
        <taxon>Sciuromorpha</taxon>
        <taxon>Sciuridae</taxon>
        <taxon>Xerinae</taxon>
        <taxon>Marmotini</taxon>
        <taxon>Marmota</taxon>
    </lineage>
</organism>